<evidence type="ECO:0008006" key="3">
    <source>
        <dbReference type="Google" id="ProtNLM"/>
    </source>
</evidence>
<dbReference type="Pfam" id="PF14248">
    <property type="entry name" value="DUF4345"/>
    <property type="match status" value="1"/>
</dbReference>
<name>A0A1C6TTP6_9ACTN</name>
<evidence type="ECO:0000313" key="2">
    <source>
        <dbReference type="Proteomes" id="UP000199001"/>
    </source>
</evidence>
<dbReference type="EMBL" id="FMHZ01000002">
    <property type="protein sequence ID" value="SCL45184.1"/>
    <property type="molecule type" value="Genomic_DNA"/>
</dbReference>
<dbReference type="Proteomes" id="UP000199001">
    <property type="component" value="Unassembled WGS sequence"/>
</dbReference>
<dbReference type="InterPro" id="IPR025597">
    <property type="entry name" value="DUF4345"/>
</dbReference>
<reference evidence="2" key="1">
    <citation type="submission" date="2016-06" db="EMBL/GenBank/DDBJ databases">
        <authorList>
            <person name="Varghese N."/>
            <person name="Submissions Spin"/>
        </authorList>
    </citation>
    <scope>NUCLEOTIDE SEQUENCE [LARGE SCALE GENOMIC DNA]</scope>
    <source>
        <strain evidence="2">DSM 43903</strain>
    </source>
</reference>
<proteinExistence type="predicted"/>
<evidence type="ECO:0000313" key="1">
    <source>
        <dbReference type="EMBL" id="SCL45184.1"/>
    </source>
</evidence>
<dbReference type="AlphaFoldDB" id="A0A1C6TTP6"/>
<organism evidence="1 2">
    <name type="scientific">Micromonospora citrea</name>
    <dbReference type="NCBI Taxonomy" id="47855"/>
    <lineage>
        <taxon>Bacteria</taxon>
        <taxon>Bacillati</taxon>
        <taxon>Actinomycetota</taxon>
        <taxon>Actinomycetes</taxon>
        <taxon>Micromonosporales</taxon>
        <taxon>Micromonosporaceae</taxon>
        <taxon>Micromonospora</taxon>
    </lineage>
</organism>
<keyword evidence="2" id="KW-1185">Reference proteome</keyword>
<sequence>MRWLAGVFLLGALGRLLSLAVHGWPHGFQVALAVVELLLPPLFLWLAHAEEKALPAGASG</sequence>
<gene>
    <name evidence="1" type="ORF">GA0070606_0641</name>
</gene>
<accession>A0A1C6TTP6</accession>
<protein>
    <recommendedName>
        <fullName evidence="3">DUF4345 domain-containing protein</fullName>
    </recommendedName>
</protein>